<protein>
    <submittedName>
        <fullName evidence="2">Uncharacterized protein</fullName>
    </submittedName>
</protein>
<proteinExistence type="predicted"/>
<dbReference type="Proteomes" id="UP001642406">
    <property type="component" value="Unassembled WGS sequence"/>
</dbReference>
<keyword evidence="1" id="KW-0732">Signal</keyword>
<evidence type="ECO:0000256" key="1">
    <source>
        <dbReference type="SAM" id="SignalP"/>
    </source>
</evidence>
<feature type="signal peptide" evidence="1">
    <location>
        <begin position="1"/>
        <end position="29"/>
    </location>
</feature>
<evidence type="ECO:0000313" key="2">
    <source>
        <dbReference type="EMBL" id="CAK7228644.1"/>
    </source>
</evidence>
<dbReference type="EMBL" id="CAWUHC010000073">
    <property type="protein sequence ID" value="CAK7228644.1"/>
    <property type="molecule type" value="Genomic_DNA"/>
</dbReference>
<gene>
    <name evidence="2" type="ORF">SBRCBS47491_006977</name>
</gene>
<comment type="caution">
    <text evidence="2">The sequence shown here is derived from an EMBL/GenBank/DDBJ whole genome shotgun (WGS) entry which is preliminary data.</text>
</comment>
<accession>A0ABP0CBM5</accession>
<name>A0ABP0CBM5_9PEZI</name>
<keyword evidence="3" id="KW-1185">Reference proteome</keyword>
<organism evidence="2 3">
    <name type="scientific">Sporothrix bragantina</name>
    <dbReference type="NCBI Taxonomy" id="671064"/>
    <lineage>
        <taxon>Eukaryota</taxon>
        <taxon>Fungi</taxon>
        <taxon>Dikarya</taxon>
        <taxon>Ascomycota</taxon>
        <taxon>Pezizomycotina</taxon>
        <taxon>Sordariomycetes</taxon>
        <taxon>Sordariomycetidae</taxon>
        <taxon>Ophiostomatales</taxon>
        <taxon>Ophiostomataceae</taxon>
        <taxon>Sporothrix</taxon>
    </lineage>
</organism>
<feature type="chain" id="PRO_5047435226" evidence="1">
    <location>
        <begin position="30"/>
        <end position="136"/>
    </location>
</feature>
<sequence>MPPPPPKALYYLFLVASYAAFMMAAVASASTEEYESNVETYPSHAANDYYANAMPQVKFIDYSACHFGNTDTCSDDNWYHRTRRIYWASALSGFDELPEEPIEIEIPMLDHLKNKTTKNKMTKDVHECASHASEHN</sequence>
<reference evidence="2 3" key="1">
    <citation type="submission" date="2024-01" db="EMBL/GenBank/DDBJ databases">
        <authorList>
            <person name="Allen C."/>
            <person name="Tagirdzhanova G."/>
        </authorList>
    </citation>
    <scope>NUCLEOTIDE SEQUENCE [LARGE SCALE GENOMIC DNA]</scope>
</reference>
<evidence type="ECO:0000313" key="3">
    <source>
        <dbReference type="Proteomes" id="UP001642406"/>
    </source>
</evidence>